<keyword evidence="4 11" id="KW-0819">tRNA processing</keyword>
<keyword evidence="2 11" id="KW-0820">tRNA-binding</keyword>
<keyword evidence="6 11" id="KW-0067">ATP-binding</keyword>
<keyword evidence="16" id="KW-1185">Reference proteome</keyword>
<dbReference type="HAMAP" id="MF_00144">
    <property type="entry name" value="tRNA_thiouridyl_MnmA"/>
    <property type="match status" value="1"/>
</dbReference>
<dbReference type="InterPro" id="IPR004506">
    <property type="entry name" value="MnmA-like"/>
</dbReference>
<reference evidence="16" key="2">
    <citation type="journal article" date="2010" name="Stand. Genomic Sci.">
        <title>Complete genome sequence of Thermaerobacter marianensis type strain (7p75aT).</title>
        <authorList>
            <person name="Han C."/>
            <person name="Gu W."/>
            <person name="Zhang X."/>
            <person name="Lapidus A."/>
            <person name="Nolan M."/>
            <person name="Copeland A."/>
            <person name="Lucas S."/>
            <person name="Glavina Del Rio T."/>
            <person name="Tice H."/>
            <person name="Cheng J."/>
            <person name="Tapia R."/>
            <person name="Goodwin L."/>
            <person name="Pitluck S."/>
            <person name="Pagani I."/>
            <person name="Ivanova N."/>
            <person name="Mavromatis K."/>
            <person name="Mikhailova N."/>
            <person name="Pati A."/>
            <person name="Chen A."/>
            <person name="Palaniappan K."/>
            <person name="Land M."/>
            <person name="Hauser L."/>
            <person name="Chang Y."/>
            <person name="Jeffries C."/>
            <person name="Schneider S."/>
            <person name="Rohde M."/>
            <person name="Goker M."/>
            <person name="Pukall R."/>
            <person name="Woyke T."/>
            <person name="Bristow J."/>
            <person name="Eisen J."/>
            <person name="Markowitz V."/>
            <person name="Hugenholtz P."/>
            <person name="Kyrpides N."/>
            <person name="Klenk H."/>
            <person name="Detter J."/>
        </authorList>
    </citation>
    <scope>NUCLEOTIDE SEQUENCE [LARGE SCALE GENOMIC DNA]</scope>
    <source>
        <strain evidence="16">ATCC 700841 / DSM 12885 / JCM 10246 / 7p75a</strain>
    </source>
</reference>
<dbReference type="PANTHER" id="PTHR11933">
    <property type="entry name" value="TRNA 5-METHYLAMINOMETHYL-2-THIOURIDYLATE -METHYLTRANSFERASE"/>
    <property type="match status" value="1"/>
</dbReference>
<evidence type="ECO:0000256" key="10">
    <source>
        <dbReference type="ARBA" id="ARBA00056575"/>
    </source>
</evidence>
<feature type="region of interest" description="Interaction with tRNA" evidence="11">
    <location>
        <begin position="156"/>
        <end position="158"/>
    </location>
</feature>
<evidence type="ECO:0000256" key="9">
    <source>
        <dbReference type="ARBA" id="ARBA00051542"/>
    </source>
</evidence>
<dbReference type="eggNOG" id="COG0482">
    <property type="taxonomic scope" value="Bacteria"/>
</dbReference>
<feature type="region of interest" description="Interaction with tRNA" evidence="11">
    <location>
        <begin position="312"/>
        <end position="313"/>
    </location>
</feature>
<evidence type="ECO:0000256" key="7">
    <source>
        <dbReference type="ARBA" id="ARBA00022884"/>
    </source>
</evidence>
<keyword evidence="3 11" id="KW-0808">Transferase</keyword>
<dbReference type="KEGG" id="tmr:Tmar_1228"/>
<feature type="domain" description="tRNA-specific 2-thiouridylase MnmA-like C-terminal" evidence="13">
    <location>
        <begin position="286"/>
        <end position="363"/>
    </location>
</feature>
<dbReference type="EMBL" id="CP002344">
    <property type="protein sequence ID" value="ADU51341.1"/>
    <property type="molecule type" value="Genomic_DNA"/>
</dbReference>
<feature type="active site" description="Nucleophile" evidence="11">
    <location>
        <position position="108"/>
    </location>
</feature>
<dbReference type="RefSeq" id="WP_013495646.1">
    <property type="nucleotide sequence ID" value="NC_014831.1"/>
</dbReference>
<evidence type="ECO:0000256" key="2">
    <source>
        <dbReference type="ARBA" id="ARBA00022555"/>
    </source>
</evidence>
<evidence type="ECO:0000256" key="1">
    <source>
        <dbReference type="ARBA" id="ARBA00022490"/>
    </source>
</evidence>
<feature type="binding site" evidence="11">
    <location>
        <position position="38"/>
    </location>
    <ligand>
        <name>ATP</name>
        <dbReference type="ChEBI" id="CHEBI:30616"/>
    </ligand>
</feature>
<feature type="domain" description="tRNA-specific 2-thiouridylase MnmA-like central" evidence="14">
    <location>
        <begin position="215"/>
        <end position="278"/>
    </location>
</feature>
<gene>
    <name evidence="11" type="primary">mnmA</name>
    <name evidence="15" type="ordered locus">Tmar_1228</name>
</gene>
<dbReference type="CDD" id="cd01998">
    <property type="entry name" value="MnmA_TRMU-like"/>
    <property type="match status" value="1"/>
</dbReference>
<dbReference type="GO" id="GO:0005524">
    <property type="term" value="F:ATP binding"/>
    <property type="evidence" value="ECO:0007669"/>
    <property type="project" value="UniProtKB-KW"/>
</dbReference>
<dbReference type="GO" id="GO:0103016">
    <property type="term" value="F:tRNA-uridine 2-sulfurtransferase activity"/>
    <property type="evidence" value="ECO:0007669"/>
    <property type="project" value="UniProtKB-EC"/>
</dbReference>
<comment type="similarity">
    <text evidence="11">Belongs to the MnmA/TRMU family.</text>
</comment>
<reference evidence="15 16" key="1">
    <citation type="journal article" date="2010" name="Stand. Genomic Sci.">
        <title>Complete genome sequence of Thermaerobacter marianensis type strain (7p75a).</title>
        <authorList>
            <person name="Han C."/>
            <person name="Gu W."/>
            <person name="Zhang X."/>
            <person name="Lapidus A."/>
            <person name="Nolan M."/>
            <person name="Copeland A."/>
            <person name="Lucas S."/>
            <person name="Del Rio T.G."/>
            <person name="Tice H."/>
            <person name="Cheng J.F."/>
            <person name="Tapia R."/>
            <person name="Goodwin L."/>
            <person name="Pitluck S."/>
            <person name="Pagani I."/>
            <person name="Ivanova N."/>
            <person name="Mavromatis K."/>
            <person name="Mikhailova N."/>
            <person name="Pati A."/>
            <person name="Chen A."/>
            <person name="Palaniappan K."/>
            <person name="Land M."/>
            <person name="Hauser L."/>
            <person name="Chang Y.J."/>
            <person name="Jeffries C.D."/>
            <person name="Schneider S."/>
            <person name="Rohde M."/>
            <person name="Goker M."/>
            <person name="Pukall R."/>
            <person name="Woyke T."/>
            <person name="Bristow J."/>
            <person name="Eisen J.A."/>
            <person name="Markowitz V."/>
            <person name="Hugenholtz P."/>
            <person name="Kyrpides N.C."/>
            <person name="Klenk H.P."/>
            <person name="Detter J.C."/>
        </authorList>
    </citation>
    <scope>NUCLEOTIDE SEQUENCE [LARGE SCALE GENOMIC DNA]</scope>
    <source>
        <strain evidence="16">ATCC 700841 / DSM 12885 / JCM 10246 / 7p75a</strain>
    </source>
</reference>
<comment type="caution">
    <text evidence="11">Lacks conserved residue(s) required for the propagation of feature annotation.</text>
</comment>
<dbReference type="AlphaFoldDB" id="E6SLB0"/>
<dbReference type="GO" id="GO:0008168">
    <property type="term" value="F:methyltransferase activity"/>
    <property type="evidence" value="ECO:0007669"/>
    <property type="project" value="UniProtKB-KW"/>
</dbReference>
<dbReference type="FunFam" id="3.40.50.620:FF:000115">
    <property type="entry name" value="tRNA-specific 2-thiouridylase MnmA"/>
    <property type="match status" value="1"/>
</dbReference>
<dbReference type="HOGENOM" id="CLU_035188_0_0_9"/>
<dbReference type="SUPFAM" id="SSF52402">
    <property type="entry name" value="Adenine nucleotide alpha hydrolases-like"/>
    <property type="match status" value="1"/>
</dbReference>
<dbReference type="Gene3D" id="2.40.30.10">
    <property type="entry name" value="Translation factors"/>
    <property type="match status" value="1"/>
</dbReference>
<feature type="site" description="Interaction with tRNA" evidence="11">
    <location>
        <position position="347"/>
    </location>
</feature>
<feature type="region of interest" description="Disordered" evidence="12">
    <location>
        <begin position="373"/>
        <end position="405"/>
    </location>
</feature>
<evidence type="ECO:0000313" key="16">
    <source>
        <dbReference type="Proteomes" id="UP000008915"/>
    </source>
</evidence>
<evidence type="ECO:0000256" key="12">
    <source>
        <dbReference type="SAM" id="MobiDB-lite"/>
    </source>
</evidence>
<feature type="active site" description="Cysteine persulfide intermediate" evidence="11">
    <location>
        <position position="206"/>
    </location>
</feature>
<sequence>MGKTGKGRVLAAMSGGVDSSVMAALLRDEGYEVIGVTMQTWPAMAAEDEARYGGCCSLSAIDDARRVAERLGIPYYVMNMRQDFEEKVIDYFVEEYLRGRTPNPCIACNRYIKFDEFLRRAQALGCDYVATGHYAIVEYDDAAGRFVLRKSADRRKDQTYVLYNFTQEQLARTLLPIGRFEKSEVRRLAEAYGLVTARKPESQEICFVKDDDHHRFLEERAGDRIQPGPIYDIRGRRIGTHRGLAYYTVGQRRGLGIQSDRPMYVVRILPEQNALIVGPDTATYARGLRAVDVNWVSWPGLAGEARVTAKVRYKSPEAAAVVRPVAGRDDAVEVWFDEPQRAITPGQAVVFYDGDRVAGGGVIAEVLDPVAPGDLDDDPGAAADGGAAPGHDRSAGAAPAVMAAR</sequence>
<dbReference type="Pfam" id="PF03054">
    <property type="entry name" value="tRNA_Me_trans"/>
    <property type="match status" value="1"/>
</dbReference>
<dbReference type="InterPro" id="IPR014729">
    <property type="entry name" value="Rossmann-like_a/b/a_fold"/>
</dbReference>
<protein>
    <recommendedName>
        <fullName evidence="11">tRNA-specific 2-thiouridylase MnmA</fullName>
        <ecNumber evidence="11">2.8.1.13</ecNumber>
    </recommendedName>
</protein>
<feature type="binding site" evidence="11">
    <location>
        <begin position="12"/>
        <end position="19"/>
    </location>
    <ligand>
        <name>ATP</name>
        <dbReference type="ChEBI" id="CHEBI:30616"/>
    </ligand>
</feature>
<dbReference type="Proteomes" id="UP000008915">
    <property type="component" value="Chromosome"/>
</dbReference>
<evidence type="ECO:0000256" key="6">
    <source>
        <dbReference type="ARBA" id="ARBA00022840"/>
    </source>
</evidence>
<dbReference type="NCBIfam" id="TIGR00420">
    <property type="entry name" value="trmU"/>
    <property type="match status" value="1"/>
</dbReference>
<comment type="function">
    <text evidence="10 11">Catalyzes the 2-thiolation of uridine at the wobble position (U34) of tRNA, leading to the formation of s(2)U34.</text>
</comment>
<evidence type="ECO:0000259" key="13">
    <source>
        <dbReference type="Pfam" id="PF20258"/>
    </source>
</evidence>
<keyword evidence="8" id="KW-1015">Disulfide bond</keyword>
<keyword evidence="15" id="KW-0489">Methyltransferase</keyword>
<evidence type="ECO:0000256" key="3">
    <source>
        <dbReference type="ARBA" id="ARBA00022679"/>
    </source>
</evidence>
<dbReference type="GO" id="GO:0032259">
    <property type="term" value="P:methylation"/>
    <property type="evidence" value="ECO:0007669"/>
    <property type="project" value="UniProtKB-KW"/>
</dbReference>
<dbReference type="EC" id="2.8.1.13" evidence="11"/>
<evidence type="ECO:0000256" key="5">
    <source>
        <dbReference type="ARBA" id="ARBA00022741"/>
    </source>
</evidence>
<dbReference type="GO" id="GO:0002143">
    <property type="term" value="P:tRNA wobble position uridine thiolation"/>
    <property type="evidence" value="ECO:0007669"/>
    <property type="project" value="TreeGrafter"/>
</dbReference>
<keyword evidence="5 11" id="KW-0547">Nucleotide-binding</keyword>
<dbReference type="PANTHER" id="PTHR11933:SF5">
    <property type="entry name" value="MITOCHONDRIAL TRNA-SPECIFIC 2-THIOURIDYLASE 1"/>
    <property type="match status" value="1"/>
</dbReference>
<accession>E6SLB0</accession>
<dbReference type="Pfam" id="PF20258">
    <property type="entry name" value="tRNA_Me_trans_C"/>
    <property type="match status" value="1"/>
</dbReference>
<feature type="binding site" evidence="11">
    <location>
        <position position="132"/>
    </location>
    <ligand>
        <name>ATP</name>
        <dbReference type="ChEBI" id="CHEBI:30616"/>
    </ligand>
</feature>
<organism evidence="15 16">
    <name type="scientific">Thermaerobacter marianensis (strain ATCC 700841 / DSM 12885 / JCM 10246 / 7p75a)</name>
    <dbReference type="NCBI Taxonomy" id="644966"/>
    <lineage>
        <taxon>Bacteria</taxon>
        <taxon>Bacillati</taxon>
        <taxon>Bacillota</taxon>
        <taxon>Clostridia</taxon>
        <taxon>Eubacteriales</taxon>
        <taxon>Clostridiales Family XVII. Incertae Sedis</taxon>
        <taxon>Thermaerobacter</taxon>
    </lineage>
</organism>
<dbReference type="GO" id="GO:0000049">
    <property type="term" value="F:tRNA binding"/>
    <property type="evidence" value="ECO:0007669"/>
    <property type="project" value="UniProtKB-KW"/>
</dbReference>
<evidence type="ECO:0000256" key="8">
    <source>
        <dbReference type="ARBA" id="ARBA00023157"/>
    </source>
</evidence>
<evidence type="ECO:0000256" key="4">
    <source>
        <dbReference type="ARBA" id="ARBA00022694"/>
    </source>
</evidence>
<comment type="catalytic activity">
    <reaction evidence="9 11">
        <text>S-sulfanyl-L-cysteinyl-[protein] + uridine(34) in tRNA + AH2 + ATP = 2-thiouridine(34) in tRNA + L-cysteinyl-[protein] + A + AMP + diphosphate + H(+)</text>
        <dbReference type="Rhea" id="RHEA:47032"/>
        <dbReference type="Rhea" id="RHEA-COMP:10131"/>
        <dbReference type="Rhea" id="RHEA-COMP:11726"/>
        <dbReference type="Rhea" id="RHEA-COMP:11727"/>
        <dbReference type="Rhea" id="RHEA-COMP:11728"/>
        <dbReference type="ChEBI" id="CHEBI:13193"/>
        <dbReference type="ChEBI" id="CHEBI:15378"/>
        <dbReference type="ChEBI" id="CHEBI:17499"/>
        <dbReference type="ChEBI" id="CHEBI:29950"/>
        <dbReference type="ChEBI" id="CHEBI:30616"/>
        <dbReference type="ChEBI" id="CHEBI:33019"/>
        <dbReference type="ChEBI" id="CHEBI:61963"/>
        <dbReference type="ChEBI" id="CHEBI:65315"/>
        <dbReference type="ChEBI" id="CHEBI:87170"/>
        <dbReference type="ChEBI" id="CHEBI:456215"/>
        <dbReference type="EC" id="2.8.1.13"/>
    </reaction>
</comment>
<dbReference type="InterPro" id="IPR046884">
    <property type="entry name" value="MnmA-like_central"/>
</dbReference>
<dbReference type="GO" id="GO:0005737">
    <property type="term" value="C:cytoplasm"/>
    <property type="evidence" value="ECO:0007669"/>
    <property type="project" value="UniProtKB-SubCell"/>
</dbReference>
<proteinExistence type="inferred from homology"/>
<dbReference type="Gene3D" id="2.30.30.280">
    <property type="entry name" value="Adenine nucleotide alpha hydrolases-like domains"/>
    <property type="match status" value="1"/>
</dbReference>
<dbReference type="STRING" id="644966.Tmar_1228"/>
<keyword evidence="1 11" id="KW-0963">Cytoplasm</keyword>
<keyword evidence="7 11" id="KW-0694">RNA-binding</keyword>
<dbReference type="NCBIfam" id="NF001138">
    <property type="entry name" value="PRK00143.1"/>
    <property type="match status" value="1"/>
</dbReference>
<dbReference type="Pfam" id="PF20259">
    <property type="entry name" value="tRNA_Me_trans_M"/>
    <property type="match status" value="1"/>
</dbReference>
<dbReference type="Gene3D" id="3.40.50.620">
    <property type="entry name" value="HUPs"/>
    <property type="match status" value="1"/>
</dbReference>
<name>E6SLB0_THEM7</name>
<feature type="site" description="Interaction with tRNA" evidence="11">
    <location>
        <position position="133"/>
    </location>
</feature>
<dbReference type="FunFam" id="2.30.30.280:FF:000001">
    <property type="entry name" value="tRNA-specific 2-thiouridylase MnmA"/>
    <property type="match status" value="1"/>
</dbReference>
<evidence type="ECO:0000259" key="14">
    <source>
        <dbReference type="Pfam" id="PF20259"/>
    </source>
</evidence>
<dbReference type="FunFam" id="2.40.30.10:FF:000023">
    <property type="entry name" value="tRNA-specific 2-thiouridylase MnmA"/>
    <property type="match status" value="1"/>
</dbReference>
<dbReference type="InterPro" id="IPR046885">
    <property type="entry name" value="MnmA-like_C"/>
</dbReference>
<evidence type="ECO:0000313" key="15">
    <source>
        <dbReference type="EMBL" id="ADU51341.1"/>
    </source>
</evidence>
<evidence type="ECO:0000256" key="11">
    <source>
        <dbReference type="HAMAP-Rule" id="MF_00144"/>
    </source>
</evidence>
<dbReference type="InterPro" id="IPR023382">
    <property type="entry name" value="MnmA-like_central_sf"/>
</dbReference>
<comment type="subcellular location">
    <subcellularLocation>
        <location evidence="11">Cytoplasm</location>
    </subcellularLocation>
</comment>